<accession>A0ABW1FME7</accession>
<name>A0ABW1FME7_9ACTN</name>
<evidence type="ECO:0000313" key="2">
    <source>
        <dbReference type="EMBL" id="MFC5894673.1"/>
    </source>
</evidence>
<keyword evidence="3" id="KW-1185">Reference proteome</keyword>
<dbReference type="EMBL" id="JBHSPW010000007">
    <property type="protein sequence ID" value="MFC5894673.1"/>
    <property type="molecule type" value="Genomic_DNA"/>
</dbReference>
<organism evidence="2 3">
    <name type="scientific">Streptomyces ramulosus</name>
    <dbReference type="NCBI Taxonomy" id="47762"/>
    <lineage>
        <taxon>Bacteria</taxon>
        <taxon>Bacillati</taxon>
        <taxon>Actinomycetota</taxon>
        <taxon>Actinomycetes</taxon>
        <taxon>Kitasatosporales</taxon>
        <taxon>Streptomycetaceae</taxon>
        <taxon>Streptomyces</taxon>
    </lineage>
</organism>
<sequence>MGPDAPALGVRASPDGGTGLPGVAGGVGPADVAGPATGPDGDGRGPTGEPGPRRGTPAVRDGAGGAVAPGPAARPAPGTAVRLMPCSPGVAAGRPIRCGPEPLPSTVSPPGARGARSSAPLREAVPPAGRGA</sequence>
<feature type="compositionally biased region" description="Gly residues" evidence="1">
    <location>
        <begin position="16"/>
        <end position="28"/>
    </location>
</feature>
<reference evidence="3" key="1">
    <citation type="journal article" date="2019" name="Int. J. Syst. Evol. Microbiol.">
        <title>The Global Catalogue of Microorganisms (GCM) 10K type strain sequencing project: providing services to taxonomists for standard genome sequencing and annotation.</title>
        <authorList>
            <consortium name="The Broad Institute Genomics Platform"/>
            <consortium name="The Broad Institute Genome Sequencing Center for Infectious Disease"/>
            <person name="Wu L."/>
            <person name="Ma J."/>
        </authorList>
    </citation>
    <scope>NUCLEOTIDE SEQUENCE [LARGE SCALE GENOMIC DNA]</scope>
    <source>
        <strain evidence="3">CGMCC 1.15809</strain>
    </source>
</reference>
<evidence type="ECO:0000313" key="3">
    <source>
        <dbReference type="Proteomes" id="UP001596241"/>
    </source>
</evidence>
<gene>
    <name evidence="2" type="ORF">ACFP3M_17845</name>
</gene>
<feature type="region of interest" description="Disordered" evidence="1">
    <location>
        <begin position="1"/>
        <end position="132"/>
    </location>
</feature>
<protein>
    <submittedName>
        <fullName evidence="2">Uncharacterized protein</fullName>
    </submittedName>
</protein>
<proteinExistence type="predicted"/>
<dbReference type="Proteomes" id="UP001596241">
    <property type="component" value="Unassembled WGS sequence"/>
</dbReference>
<dbReference type="RefSeq" id="WP_345088682.1">
    <property type="nucleotide sequence ID" value="NZ_BAAAWG010000015.1"/>
</dbReference>
<comment type="caution">
    <text evidence="2">The sequence shown here is derived from an EMBL/GenBank/DDBJ whole genome shotgun (WGS) entry which is preliminary data.</text>
</comment>
<feature type="compositionally biased region" description="Low complexity" evidence="1">
    <location>
        <begin position="68"/>
        <end position="82"/>
    </location>
</feature>
<feature type="compositionally biased region" description="Low complexity" evidence="1">
    <location>
        <begin position="29"/>
        <end position="39"/>
    </location>
</feature>
<evidence type="ECO:0000256" key="1">
    <source>
        <dbReference type="SAM" id="MobiDB-lite"/>
    </source>
</evidence>